<proteinExistence type="predicted"/>
<reference evidence="1" key="1">
    <citation type="submission" date="2022-10" db="EMBL/GenBank/DDBJ databases">
        <title>Two novel species of Flavobacterium.</title>
        <authorList>
            <person name="Liu Q."/>
            <person name="Xin Y.-H."/>
        </authorList>
    </citation>
    <scope>NUCLEOTIDE SEQUENCE</scope>
    <source>
        <strain evidence="1">LS1R47</strain>
    </source>
</reference>
<accession>A0A9X3CAA6</accession>
<gene>
    <name evidence="1" type="ORF">OIU80_19725</name>
</gene>
<sequence length="135" mass="15999">MNSINQLLGLSPEEYEKQRFNSYWKWCEKLSTCILDTQKILASSSINRYYNIELAKCEKEFLFRIRNYQDSETVTIRDRKRLYEKCIEVMELSRKPMSLIESIIWTKPKDVSLNMSIAYVAVKGVKLDSITLRLN</sequence>
<evidence type="ECO:0000313" key="2">
    <source>
        <dbReference type="Proteomes" id="UP001151133"/>
    </source>
</evidence>
<dbReference type="EMBL" id="JAOZEV010000026">
    <property type="protein sequence ID" value="MCV9934516.1"/>
    <property type="molecule type" value="Genomic_DNA"/>
</dbReference>
<organism evidence="1 2">
    <name type="scientific">Flavobacterium frigoritolerans</name>
    <dbReference type="NCBI Taxonomy" id="2987686"/>
    <lineage>
        <taxon>Bacteria</taxon>
        <taxon>Pseudomonadati</taxon>
        <taxon>Bacteroidota</taxon>
        <taxon>Flavobacteriia</taxon>
        <taxon>Flavobacteriales</taxon>
        <taxon>Flavobacteriaceae</taxon>
        <taxon>Flavobacterium</taxon>
    </lineage>
</organism>
<dbReference type="RefSeq" id="WP_264288685.1">
    <property type="nucleotide sequence ID" value="NZ_JAOZEV010000026.1"/>
</dbReference>
<protein>
    <submittedName>
        <fullName evidence="1">Uncharacterized protein</fullName>
    </submittedName>
</protein>
<evidence type="ECO:0000313" key="1">
    <source>
        <dbReference type="EMBL" id="MCV9934516.1"/>
    </source>
</evidence>
<dbReference type="Proteomes" id="UP001151133">
    <property type="component" value="Unassembled WGS sequence"/>
</dbReference>
<keyword evidence="2" id="KW-1185">Reference proteome</keyword>
<name>A0A9X3CAA6_9FLAO</name>
<comment type="caution">
    <text evidence="1">The sequence shown here is derived from an EMBL/GenBank/DDBJ whole genome shotgun (WGS) entry which is preliminary data.</text>
</comment>
<dbReference type="AlphaFoldDB" id="A0A9X3CAA6"/>